<dbReference type="Gene3D" id="3.40.50.1010">
    <property type="entry name" value="5'-nuclease"/>
    <property type="match status" value="1"/>
</dbReference>
<sequence>MILFDANVLVELSRLETSETKEGIQGLVSELRLSKTVIGIPAPAWAEYLCGSDASASILSTAFRSRSYVRILPFDDIGAYEAALIHQEIVSATGNKKGRSTHPWQQVKIDRQILAIARQYRVSAIYTNDDNMIADADVLKIPCLRPQDVQLKAVQWTLDLEAAADTAQVRNEPDQSGGR</sequence>
<dbReference type="Proteomes" id="UP000609726">
    <property type="component" value="Unassembled WGS sequence"/>
</dbReference>
<evidence type="ECO:0000313" key="2">
    <source>
        <dbReference type="EMBL" id="NHZ90228.1"/>
    </source>
</evidence>
<organism evidence="2 3">
    <name type="scientific">Massilia mucilaginosa</name>
    <dbReference type="NCBI Taxonomy" id="2609282"/>
    <lineage>
        <taxon>Bacteria</taxon>
        <taxon>Pseudomonadati</taxon>
        <taxon>Pseudomonadota</taxon>
        <taxon>Betaproteobacteria</taxon>
        <taxon>Burkholderiales</taxon>
        <taxon>Oxalobacteraceae</taxon>
        <taxon>Telluria group</taxon>
        <taxon>Massilia</taxon>
    </lineage>
</organism>
<gene>
    <name evidence="2" type="ORF">F2P45_14565</name>
</gene>
<evidence type="ECO:0000259" key="1">
    <source>
        <dbReference type="Pfam" id="PF01850"/>
    </source>
</evidence>
<feature type="domain" description="PIN" evidence="1">
    <location>
        <begin position="2"/>
        <end position="132"/>
    </location>
</feature>
<reference evidence="2 3" key="1">
    <citation type="submission" date="2019-10" db="EMBL/GenBank/DDBJ databases">
        <title>Taxonomy of Antarctic Massilia spp.: description of Massilia rubra sp. nov., Massilia aquatica sp. nov., Massilia mucilaginosa sp. nov., Massilia frigida sp. nov. isolated from streams, lakes and regoliths.</title>
        <authorList>
            <person name="Holochova P."/>
            <person name="Sedlacek I."/>
            <person name="Kralova S."/>
            <person name="Maslanova I."/>
            <person name="Busse H.-J."/>
            <person name="Stankova E."/>
            <person name="Vrbovska V."/>
            <person name="Kovarovic V."/>
            <person name="Bartak M."/>
            <person name="Svec P."/>
            <person name="Pantucek R."/>
        </authorList>
    </citation>
    <scope>NUCLEOTIDE SEQUENCE [LARGE SCALE GENOMIC DNA]</scope>
    <source>
        <strain evidence="2 3">CCM 8733</strain>
    </source>
</reference>
<dbReference type="InterPro" id="IPR002716">
    <property type="entry name" value="PIN_dom"/>
</dbReference>
<dbReference type="RefSeq" id="WP_166876199.1">
    <property type="nucleotide sequence ID" value="NZ_WHJH01000015.1"/>
</dbReference>
<keyword evidence="3" id="KW-1185">Reference proteome</keyword>
<comment type="caution">
    <text evidence="2">The sequence shown here is derived from an EMBL/GenBank/DDBJ whole genome shotgun (WGS) entry which is preliminary data.</text>
</comment>
<name>A0ABX0NTJ8_9BURK</name>
<dbReference type="InterPro" id="IPR029060">
    <property type="entry name" value="PIN-like_dom_sf"/>
</dbReference>
<dbReference type="SUPFAM" id="SSF88723">
    <property type="entry name" value="PIN domain-like"/>
    <property type="match status" value="1"/>
</dbReference>
<accession>A0ABX0NTJ8</accession>
<evidence type="ECO:0000313" key="3">
    <source>
        <dbReference type="Proteomes" id="UP000609726"/>
    </source>
</evidence>
<proteinExistence type="predicted"/>
<dbReference type="EMBL" id="WHJH01000015">
    <property type="protein sequence ID" value="NHZ90228.1"/>
    <property type="molecule type" value="Genomic_DNA"/>
</dbReference>
<protein>
    <submittedName>
        <fullName evidence="2">PIN domain-containing protein</fullName>
    </submittedName>
</protein>
<dbReference type="Pfam" id="PF01850">
    <property type="entry name" value="PIN"/>
    <property type="match status" value="1"/>
</dbReference>